<feature type="region of interest" description="Disordered" evidence="1">
    <location>
        <begin position="1"/>
        <end position="56"/>
    </location>
</feature>
<dbReference type="RefSeq" id="WP_190058250.1">
    <property type="nucleotide sequence ID" value="NZ_BMWH01000012.1"/>
</dbReference>
<dbReference type="EMBL" id="BMWH01000012">
    <property type="protein sequence ID" value="GGZ92507.1"/>
    <property type="molecule type" value="Genomic_DNA"/>
</dbReference>
<evidence type="ECO:0000256" key="1">
    <source>
        <dbReference type="SAM" id="MobiDB-lite"/>
    </source>
</evidence>
<sequence>MGMWSAQDIARESVRRRARGLSADEVAGKVADAARRAQRTRQQRSSPGGRGPYESDPEHLAQVWAAKHTEWRRIAALLAASGQQTYDPEHDVQGTAWARERSARKEAALARRTAWERERQDARNQMRLQVWLSEDVGRRLAATRLTPEQVLAHLARHAELHTDGTLTVPPVHPR</sequence>
<evidence type="ECO:0000313" key="3">
    <source>
        <dbReference type="Proteomes" id="UP000623010"/>
    </source>
</evidence>
<comment type="caution">
    <text evidence="2">The sequence shown here is derived from an EMBL/GenBank/DDBJ whole genome shotgun (WGS) entry which is preliminary data.</text>
</comment>
<proteinExistence type="predicted"/>
<protein>
    <submittedName>
        <fullName evidence="2">Uncharacterized protein</fullName>
    </submittedName>
</protein>
<gene>
    <name evidence="2" type="ORF">GCM10010389_33970</name>
</gene>
<evidence type="ECO:0000313" key="2">
    <source>
        <dbReference type="EMBL" id="GGZ92507.1"/>
    </source>
</evidence>
<dbReference type="AlphaFoldDB" id="A0A918RDA5"/>
<organism evidence="2 3">
    <name type="scientific">Streptomyces echinoruber</name>
    <dbReference type="NCBI Taxonomy" id="68898"/>
    <lineage>
        <taxon>Bacteria</taxon>
        <taxon>Bacillati</taxon>
        <taxon>Actinomycetota</taxon>
        <taxon>Actinomycetes</taxon>
        <taxon>Kitasatosporales</taxon>
        <taxon>Streptomycetaceae</taxon>
        <taxon>Streptomyces</taxon>
    </lineage>
</organism>
<reference evidence="2" key="1">
    <citation type="journal article" date="2014" name="Int. J. Syst. Evol. Microbiol.">
        <title>Complete genome sequence of Corynebacterium casei LMG S-19264T (=DSM 44701T), isolated from a smear-ripened cheese.</title>
        <authorList>
            <consortium name="US DOE Joint Genome Institute (JGI-PGF)"/>
            <person name="Walter F."/>
            <person name="Albersmeier A."/>
            <person name="Kalinowski J."/>
            <person name="Ruckert C."/>
        </authorList>
    </citation>
    <scope>NUCLEOTIDE SEQUENCE</scope>
    <source>
        <strain evidence="2">JCM 5016</strain>
    </source>
</reference>
<name>A0A918RDA5_9ACTN</name>
<keyword evidence="3" id="KW-1185">Reference proteome</keyword>
<reference evidence="2" key="2">
    <citation type="submission" date="2020-09" db="EMBL/GenBank/DDBJ databases">
        <authorList>
            <person name="Sun Q."/>
            <person name="Ohkuma M."/>
        </authorList>
    </citation>
    <scope>NUCLEOTIDE SEQUENCE</scope>
    <source>
        <strain evidence="2">JCM 5016</strain>
    </source>
</reference>
<dbReference type="Proteomes" id="UP000623010">
    <property type="component" value="Unassembled WGS sequence"/>
</dbReference>
<accession>A0A918RDA5</accession>